<comment type="caution">
    <text evidence="1">The sequence shown here is derived from an EMBL/GenBank/DDBJ whole genome shotgun (WGS) entry which is preliminary data.</text>
</comment>
<evidence type="ECO:0000313" key="1">
    <source>
        <dbReference type="EMBL" id="MBK9719544.1"/>
    </source>
</evidence>
<dbReference type="SUPFAM" id="SSF53067">
    <property type="entry name" value="Actin-like ATPase domain"/>
    <property type="match status" value="2"/>
</dbReference>
<dbReference type="InterPro" id="IPR043129">
    <property type="entry name" value="ATPase_NBD"/>
</dbReference>
<proteinExistence type="predicted"/>
<organism evidence="1 2">
    <name type="scientific">Candidatus Defluviibacterium haderslevense</name>
    <dbReference type="NCBI Taxonomy" id="2981993"/>
    <lineage>
        <taxon>Bacteria</taxon>
        <taxon>Pseudomonadati</taxon>
        <taxon>Bacteroidota</taxon>
        <taxon>Saprospiria</taxon>
        <taxon>Saprospirales</taxon>
        <taxon>Saprospiraceae</taxon>
        <taxon>Candidatus Defluviibacterium</taxon>
    </lineage>
</organism>
<dbReference type="InterPro" id="IPR052519">
    <property type="entry name" value="Euk-type_GlcNAc_Kinase"/>
</dbReference>
<dbReference type="Proteomes" id="UP000808349">
    <property type="component" value="Unassembled WGS sequence"/>
</dbReference>
<protein>
    <recommendedName>
        <fullName evidence="3">ATPase BadF/BadG/BcrA/BcrD type domain-containing protein</fullName>
    </recommendedName>
</protein>
<evidence type="ECO:0008006" key="3">
    <source>
        <dbReference type="Google" id="ProtNLM"/>
    </source>
</evidence>
<sequence length="279" mass="31302">MKIIVDSGSTKAHWALINDHGLISIFETIGINPMTTSKSSILSSLNIVYQHFIKETIETIHFYGAGCKGSAKEGLQSISHDIYPNTKAILESDLLGAARSSCAGKPGIVAILGTGSHSCLSNGHQIIHERPGLGYLLGDEGSGNHLGKLLLKSYFYDELTTELRLKLELSHPIVKDNYLATLYSSNRVSKELASFVPFIIAHLQYPEIIDIVRTAFKEFYSNRLSYYSDKKEWPLYFNGSVAYLLREHLKPFLLKYGFTNVHFNQNPIQSLVQYHLIYD</sequence>
<name>A0A9D7XEV7_9BACT</name>
<dbReference type="CDD" id="cd24079">
    <property type="entry name" value="ASKHA_NBD_PG1100-like"/>
    <property type="match status" value="1"/>
</dbReference>
<dbReference type="EMBL" id="JADKFW010000021">
    <property type="protein sequence ID" value="MBK9719544.1"/>
    <property type="molecule type" value="Genomic_DNA"/>
</dbReference>
<dbReference type="PANTHER" id="PTHR43190:SF3">
    <property type="entry name" value="N-ACETYL-D-GLUCOSAMINE KINASE"/>
    <property type="match status" value="1"/>
</dbReference>
<dbReference type="Gene3D" id="3.30.420.40">
    <property type="match status" value="2"/>
</dbReference>
<accession>A0A9D7XEV7</accession>
<dbReference type="PANTHER" id="PTHR43190">
    <property type="entry name" value="N-ACETYL-D-GLUCOSAMINE KINASE"/>
    <property type="match status" value="1"/>
</dbReference>
<evidence type="ECO:0000313" key="2">
    <source>
        <dbReference type="Proteomes" id="UP000808349"/>
    </source>
</evidence>
<dbReference type="AlphaFoldDB" id="A0A9D7XEV7"/>
<reference evidence="1 2" key="1">
    <citation type="submission" date="2020-10" db="EMBL/GenBank/DDBJ databases">
        <title>Connecting structure to function with the recovery of over 1000 high-quality activated sludge metagenome-assembled genomes encoding full-length rRNA genes using long-read sequencing.</title>
        <authorList>
            <person name="Singleton C.M."/>
            <person name="Petriglieri F."/>
            <person name="Kristensen J.M."/>
            <person name="Kirkegaard R.H."/>
            <person name="Michaelsen T.Y."/>
            <person name="Andersen M.H."/>
            <person name="Karst S.M."/>
            <person name="Dueholm M.S."/>
            <person name="Nielsen P.H."/>
            <person name="Albertsen M."/>
        </authorList>
    </citation>
    <scope>NUCLEOTIDE SEQUENCE [LARGE SCALE GENOMIC DNA]</scope>
    <source>
        <strain evidence="1">Ribe_18-Q3-R11-54_BAT3C.373</strain>
    </source>
</reference>
<gene>
    <name evidence="1" type="ORF">IPO85_18910</name>
</gene>
<dbReference type="Gene3D" id="1.10.720.160">
    <property type="match status" value="1"/>
</dbReference>